<dbReference type="Pfam" id="PF02518">
    <property type="entry name" value="HATPase_c"/>
    <property type="match status" value="1"/>
</dbReference>
<dbReference type="InterPro" id="IPR003594">
    <property type="entry name" value="HATPase_dom"/>
</dbReference>
<dbReference type="SUPFAM" id="SSF55874">
    <property type="entry name" value="ATPase domain of HSP90 chaperone/DNA topoisomerase II/histidine kinase"/>
    <property type="match status" value="1"/>
</dbReference>
<dbReference type="Gene3D" id="3.30.565.10">
    <property type="entry name" value="Histidine kinase-like ATPase, C-terminal domain"/>
    <property type="match status" value="1"/>
</dbReference>
<keyword evidence="4" id="KW-1003">Cell membrane</keyword>
<dbReference type="SMART" id="SM00304">
    <property type="entry name" value="HAMP"/>
    <property type="match status" value="2"/>
</dbReference>
<evidence type="ECO:0000256" key="3">
    <source>
        <dbReference type="ARBA" id="ARBA00012438"/>
    </source>
</evidence>
<evidence type="ECO:0000256" key="8">
    <source>
        <dbReference type="ARBA" id="ARBA00022777"/>
    </source>
</evidence>
<dbReference type="PROSITE" id="PS50109">
    <property type="entry name" value="HIS_KIN"/>
    <property type="match status" value="1"/>
</dbReference>
<comment type="caution">
    <text evidence="14">The sequence shown here is derived from an EMBL/GenBank/DDBJ whole genome shotgun (WGS) entry which is preliminary data.</text>
</comment>
<dbReference type="RefSeq" id="WP_115945676.1">
    <property type="nucleotide sequence ID" value="NZ_QRDL01000002.1"/>
</dbReference>
<dbReference type="InterPro" id="IPR003660">
    <property type="entry name" value="HAMP_dom"/>
</dbReference>
<gene>
    <name evidence="14" type="ORF">DFO60_1570</name>
</gene>
<dbReference type="AlphaFoldDB" id="A0A3D9EVZ2"/>
<dbReference type="EMBL" id="QRDL01000002">
    <property type="protein sequence ID" value="RED07061.1"/>
    <property type="molecule type" value="Genomic_DNA"/>
</dbReference>
<dbReference type="CDD" id="cd06225">
    <property type="entry name" value="HAMP"/>
    <property type="match status" value="1"/>
</dbReference>
<dbReference type="SUPFAM" id="SSF47384">
    <property type="entry name" value="Homodimeric domain of signal transducing histidine kinase"/>
    <property type="match status" value="1"/>
</dbReference>
<evidence type="ECO:0000256" key="7">
    <source>
        <dbReference type="ARBA" id="ARBA00022741"/>
    </source>
</evidence>
<keyword evidence="7" id="KW-0547">Nucleotide-binding</keyword>
<accession>A0A3D9EVZ2</accession>
<evidence type="ECO:0000256" key="2">
    <source>
        <dbReference type="ARBA" id="ARBA00004651"/>
    </source>
</evidence>
<comment type="subcellular location">
    <subcellularLocation>
        <location evidence="2">Cell membrane</location>
        <topology evidence="2">Multi-pass membrane protein</topology>
    </subcellularLocation>
</comment>
<keyword evidence="11" id="KW-0812">Transmembrane</keyword>
<organism evidence="14 15">
    <name type="scientific">Ectopseudomonas oleovorans</name>
    <name type="common">Pseudomonas oleovorans</name>
    <dbReference type="NCBI Taxonomy" id="301"/>
    <lineage>
        <taxon>Bacteria</taxon>
        <taxon>Pseudomonadati</taxon>
        <taxon>Pseudomonadota</taxon>
        <taxon>Gammaproteobacteria</taxon>
        <taxon>Pseudomonadales</taxon>
        <taxon>Pseudomonadaceae</taxon>
        <taxon>Ectopseudomonas</taxon>
    </lineage>
</organism>
<sequence length="353" mass="39221">MRRLDTLFARLFAVFLLAILLGHLLAFFWFRHGLGERPPPPPPPPMEGEAGFDRPPPPGPFPHREPGVWRHIEWFLGGPLIFQLGSLVIAAWLGARLLTRPLRQLTETAEHLSHNLDGSPIPVTGPWETREAARALNRMHQHLLEQLQQRGRMLTAISHDLRTPLARVKLRIEDIDDPRLHARVSQDVDDMIELLDGTLRYLREQHRQERPILCDVQALVEAMAEDAAEEGAQVAVEGSCQPLKVAPMALRSCLGNLLQNALRYAGQAEIRLSEQPERLIISILDRGPGIPAQYREAVFEPFYRLEGSRNRSSGGTGLGLAIAREAAAHMGGELTLGETPGGGLTCQVVLPRP</sequence>
<dbReference type="GO" id="GO:0005524">
    <property type="term" value="F:ATP binding"/>
    <property type="evidence" value="ECO:0007669"/>
    <property type="project" value="UniProtKB-KW"/>
</dbReference>
<dbReference type="CDD" id="cd00082">
    <property type="entry name" value="HisKA"/>
    <property type="match status" value="1"/>
</dbReference>
<reference evidence="14 15" key="1">
    <citation type="submission" date="2018-07" db="EMBL/GenBank/DDBJ databases">
        <title>Genome sequencing of rice bacterial endophytes.</title>
        <authorList>
            <person name="Venturi V."/>
        </authorList>
    </citation>
    <scope>NUCLEOTIDE SEQUENCE [LARGE SCALE GENOMIC DNA]</scope>
    <source>
        <strain evidence="14 15">AG1002</strain>
    </source>
</reference>
<dbReference type="InterPro" id="IPR004358">
    <property type="entry name" value="Sig_transdc_His_kin-like_C"/>
</dbReference>
<dbReference type="InterPro" id="IPR036890">
    <property type="entry name" value="HATPase_C_sf"/>
</dbReference>
<dbReference type="GO" id="GO:0000155">
    <property type="term" value="F:phosphorelay sensor kinase activity"/>
    <property type="evidence" value="ECO:0007669"/>
    <property type="project" value="InterPro"/>
</dbReference>
<evidence type="ECO:0000313" key="14">
    <source>
        <dbReference type="EMBL" id="RED07061.1"/>
    </source>
</evidence>
<dbReference type="PANTHER" id="PTHR44936:SF10">
    <property type="entry name" value="SENSOR PROTEIN RSTB"/>
    <property type="match status" value="1"/>
</dbReference>
<proteinExistence type="predicted"/>
<feature type="transmembrane region" description="Helical" evidence="11">
    <location>
        <begin position="7"/>
        <end position="30"/>
    </location>
</feature>
<dbReference type="Gene3D" id="1.10.287.130">
    <property type="match status" value="1"/>
</dbReference>
<dbReference type="InterPro" id="IPR050980">
    <property type="entry name" value="2C_sensor_his_kinase"/>
</dbReference>
<evidence type="ECO:0000256" key="5">
    <source>
        <dbReference type="ARBA" id="ARBA00022553"/>
    </source>
</evidence>
<dbReference type="SMART" id="SM00388">
    <property type="entry name" value="HisKA"/>
    <property type="match status" value="1"/>
</dbReference>
<dbReference type="InterPro" id="IPR003661">
    <property type="entry name" value="HisK_dim/P_dom"/>
</dbReference>
<evidence type="ECO:0000256" key="10">
    <source>
        <dbReference type="SAM" id="MobiDB-lite"/>
    </source>
</evidence>
<dbReference type="CDD" id="cd00075">
    <property type="entry name" value="HATPase"/>
    <property type="match status" value="1"/>
</dbReference>
<feature type="region of interest" description="Disordered" evidence="10">
    <location>
        <begin position="39"/>
        <end position="63"/>
    </location>
</feature>
<dbReference type="EC" id="2.7.13.3" evidence="3"/>
<feature type="domain" description="HAMP" evidence="13">
    <location>
        <begin position="96"/>
        <end position="148"/>
    </location>
</feature>
<dbReference type="GO" id="GO:0005886">
    <property type="term" value="C:plasma membrane"/>
    <property type="evidence" value="ECO:0007669"/>
    <property type="project" value="UniProtKB-SubCell"/>
</dbReference>
<evidence type="ECO:0000256" key="6">
    <source>
        <dbReference type="ARBA" id="ARBA00022679"/>
    </source>
</evidence>
<keyword evidence="8 14" id="KW-0418">Kinase</keyword>
<dbReference type="SMART" id="SM00387">
    <property type="entry name" value="HATPase_c"/>
    <property type="match status" value="1"/>
</dbReference>
<dbReference type="SUPFAM" id="SSF158472">
    <property type="entry name" value="HAMP domain-like"/>
    <property type="match status" value="1"/>
</dbReference>
<dbReference type="Proteomes" id="UP000256988">
    <property type="component" value="Unassembled WGS sequence"/>
</dbReference>
<dbReference type="Pfam" id="PF00672">
    <property type="entry name" value="HAMP"/>
    <property type="match status" value="1"/>
</dbReference>
<evidence type="ECO:0000259" key="12">
    <source>
        <dbReference type="PROSITE" id="PS50109"/>
    </source>
</evidence>
<name>A0A3D9EVZ2_ECTOL</name>
<evidence type="ECO:0000256" key="9">
    <source>
        <dbReference type="ARBA" id="ARBA00022840"/>
    </source>
</evidence>
<evidence type="ECO:0000313" key="15">
    <source>
        <dbReference type="Proteomes" id="UP000256988"/>
    </source>
</evidence>
<feature type="domain" description="Histidine kinase" evidence="12">
    <location>
        <begin position="156"/>
        <end position="353"/>
    </location>
</feature>
<evidence type="ECO:0000256" key="11">
    <source>
        <dbReference type="SAM" id="Phobius"/>
    </source>
</evidence>
<keyword evidence="11" id="KW-0472">Membrane</keyword>
<evidence type="ECO:0000256" key="1">
    <source>
        <dbReference type="ARBA" id="ARBA00000085"/>
    </source>
</evidence>
<dbReference type="PANTHER" id="PTHR44936">
    <property type="entry name" value="SENSOR PROTEIN CREC"/>
    <property type="match status" value="1"/>
</dbReference>
<dbReference type="InterPro" id="IPR005467">
    <property type="entry name" value="His_kinase_dom"/>
</dbReference>
<dbReference type="InterPro" id="IPR036097">
    <property type="entry name" value="HisK_dim/P_sf"/>
</dbReference>
<comment type="catalytic activity">
    <reaction evidence="1">
        <text>ATP + protein L-histidine = ADP + protein N-phospho-L-histidine.</text>
        <dbReference type="EC" id="2.7.13.3"/>
    </reaction>
</comment>
<keyword evidence="5" id="KW-0597">Phosphoprotein</keyword>
<feature type="transmembrane region" description="Helical" evidence="11">
    <location>
        <begin position="74"/>
        <end position="95"/>
    </location>
</feature>
<protein>
    <recommendedName>
        <fullName evidence="3">histidine kinase</fullName>
        <ecNumber evidence="3">2.7.13.3</ecNumber>
    </recommendedName>
</protein>
<keyword evidence="11" id="KW-1133">Transmembrane helix</keyword>
<dbReference type="PROSITE" id="PS50885">
    <property type="entry name" value="HAMP"/>
    <property type="match status" value="1"/>
</dbReference>
<keyword evidence="9" id="KW-0067">ATP-binding</keyword>
<dbReference type="PRINTS" id="PR00344">
    <property type="entry name" value="BCTRLSENSOR"/>
</dbReference>
<evidence type="ECO:0000256" key="4">
    <source>
        <dbReference type="ARBA" id="ARBA00022475"/>
    </source>
</evidence>
<keyword evidence="6" id="KW-0808">Transferase</keyword>
<evidence type="ECO:0000259" key="13">
    <source>
        <dbReference type="PROSITE" id="PS50885"/>
    </source>
</evidence>